<dbReference type="Gene3D" id="2.30.110.10">
    <property type="entry name" value="Electron Transport, Fmn-binding Protein, Chain A"/>
    <property type="match status" value="1"/>
</dbReference>
<dbReference type="Pfam" id="PF01613">
    <property type="entry name" value="Flavin_Reduct"/>
    <property type="match status" value="1"/>
</dbReference>
<dbReference type="AlphaFoldDB" id="A0AAW6T6R3"/>
<evidence type="ECO:0000256" key="1">
    <source>
        <dbReference type="ARBA" id="ARBA00008898"/>
    </source>
</evidence>
<evidence type="ECO:0000259" key="3">
    <source>
        <dbReference type="SMART" id="SM00903"/>
    </source>
</evidence>
<sequence>MNTTAIGHTRRKDSAARTPEKHDELIAIVKAANRSLPTGVSVVTGRDAERPVGLVVNAYSSVSLEPASVLVCVNRSSSSHDYLHASPFIAVNFLAHDQEEIARRFAVSGGDKFADLDWHPGVNGSPLLAGTSAHFEIEVDERLAAHTHTIFIGRIVDAMTHGSEPLLYKDGRFHDIF</sequence>
<dbReference type="GO" id="GO:0010181">
    <property type="term" value="F:FMN binding"/>
    <property type="evidence" value="ECO:0007669"/>
    <property type="project" value="InterPro"/>
</dbReference>
<evidence type="ECO:0000256" key="2">
    <source>
        <dbReference type="ARBA" id="ARBA00023002"/>
    </source>
</evidence>
<dbReference type="SMART" id="SM00903">
    <property type="entry name" value="Flavin_Reduct"/>
    <property type="match status" value="1"/>
</dbReference>
<dbReference type="InterPro" id="IPR050268">
    <property type="entry name" value="NADH-dep_flavin_reductase"/>
</dbReference>
<accession>A0AAW6T6R3</accession>
<dbReference type="InterPro" id="IPR002563">
    <property type="entry name" value="Flavin_Rdtase-like_dom"/>
</dbReference>
<name>A0AAW6T6R3_9MICO</name>
<comment type="caution">
    <text evidence="4">The sequence shown here is derived from an EMBL/GenBank/DDBJ whole genome shotgun (WGS) entry which is preliminary data.</text>
</comment>
<evidence type="ECO:0000313" key="4">
    <source>
        <dbReference type="EMBL" id="MDI2098919.1"/>
    </source>
</evidence>
<reference evidence="4 5" key="1">
    <citation type="submission" date="2023-04" db="EMBL/GenBank/DDBJ databases">
        <title>Klugiella caeni sp. nov. isolated from the sludge of biochemical tank.</title>
        <authorList>
            <person name="Geng K."/>
        </authorList>
    </citation>
    <scope>NUCLEOTIDE SEQUENCE [LARGE SCALE GENOMIC DNA]</scope>
    <source>
        <strain evidence="4 5">YN-L-19</strain>
    </source>
</reference>
<dbReference type="RefSeq" id="WP_281488709.1">
    <property type="nucleotide sequence ID" value="NZ_JASATX010000003.1"/>
</dbReference>
<dbReference type="PANTHER" id="PTHR30466">
    <property type="entry name" value="FLAVIN REDUCTASE"/>
    <property type="match status" value="1"/>
</dbReference>
<dbReference type="InterPro" id="IPR012349">
    <property type="entry name" value="Split_barrel_FMN-bd"/>
</dbReference>
<dbReference type="PANTHER" id="PTHR30466:SF11">
    <property type="entry name" value="FLAVIN-DEPENDENT MONOOXYGENASE, REDUCTASE SUBUNIT HSAB"/>
    <property type="match status" value="1"/>
</dbReference>
<organism evidence="4 5">
    <name type="scientific">Ruicaihuangia caeni</name>
    <dbReference type="NCBI Taxonomy" id="3042517"/>
    <lineage>
        <taxon>Bacteria</taxon>
        <taxon>Bacillati</taxon>
        <taxon>Actinomycetota</taxon>
        <taxon>Actinomycetes</taxon>
        <taxon>Micrococcales</taxon>
        <taxon>Microbacteriaceae</taxon>
        <taxon>Ruicaihuangia</taxon>
    </lineage>
</organism>
<evidence type="ECO:0000313" key="5">
    <source>
        <dbReference type="Proteomes" id="UP001321506"/>
    </source>
</evidence>
<dbReference type="SUPFAM" id="SSF50475">
    <property type="entry name" value="FMN-binding split barrel"/>
    <property type="match status" value="1"/>
</dbReference>
<gene>
    <name evidence="4" type="ORF">QF206_08085</name>
</gene>
<comment type="similarity">
    <text evidence="1">Belongs to the non-flavoprotein flavin reductase family.</text>
</comment>
<protein>
    <submittedName>
        <fullName evidence="4">Flavin reductase family protein</fullName>
    </submittedName>
</protein>
<dbReference type="Proteomes" id="UP001321506">
    <property type="component" value="Unassembled WGS sequence"/>
</dbReference>
<feature type="domain" description="Flavin reductase like" evidence="3">
    <location>
        <begin position="33"/>
        <end position="175"/>
    </location>
</feature>
<keyword evidence="2" id="KW-0560">Oxidoreductase</keyword>
<dbReference type="GO" id="GO:0042602">
    <property type="term" value="F:riboflavin reductase (NADPH) activity"/>
    <property type="evidence" value="ECO:0007669"/>
    <property type="project" value="TreeGrafter"/>
</dbReference>
<proteinExistence type="inferred from homology"/>
<dbReference type="EMBL" id="JASATX010000003">
    <property type="protein sequence ID" value="MDI2098919.1"/>
    <property type="molecule type" value="Genomic_DNA"/>
</dbReference>
<keyword evidence="5" id="KW-1185">Reference proteome</keyword>